<evidence type="ECO:0000313" key="2">
    <source>
        <dbReference type="Proteomes" id="UP000712600"/>
    </source>
</evidence>
<protein>
    <submittedName>
        <fullName evidence="1">Uncharacterized protein</fullName>
    </submittedName>
</protein>
<dbReference type="AlphaFoldDB" id="A0A8S9NDA6"/>
<evidence type="ECO:0000313" key="1">
    <source>
        <dbReference type="EMBL" id="KAF3499109.1"/>
    </source>
</evidence>
<name>A0A8S9NDA6_BRACR</name>
<dbReference type="EMBL" id="QGKX02001621">
    <property type="protein sequence ID" value="KAF3499109.1"/>
    <property type="molecule type" value="Genomic_DNA"/>
</dbReference>
<dbReference type="Proteomes" id="UP000712600">
    <property type="component" value="Unassembled WGS sequence"/>
</dbReference>
<accession>A0A8S9NDA6</accession>
<sequence length="314" mass="35124">MSEKQKSRLVRVAKGQWRKSAEGVWRFEHDSTVLGHDIIVGRNDHVEAVKGMPRLCVIFGAEDVATYQFRCRSPFTIGARNFLAEGVTEEQHMAVVLDMIRGKEFVCSQHAMDEIFEEDEIVLLYHFSMEIEKAKNNLDLNLGFHQVLTGGRFRTSVPSPTYDLHYYTPHFGAMEDSPEYLESLMSSSYVVQLQRIYRVPGSEYVGYAPTDLNIGATNVPPIPRNQQLIDVSSNGSSTDVKTIVETWAEVNFSKMEPTCYGNFVYVEKDMNFACESPKHGNLGPAAHLAGVMNTENIQQSPEAEGNNGGDAGED</sequence>
<comment type="caution">
    <text evidence="1">The sequence shown here is derived from an EMBL/GenBank/DDBJ whole genome shotgun (WGS) entry which is preliminary data.</text>
</comment>
<gene>
    <name evidence="1" type="ORF">F2Q69_00044220</name>
</gene>
<proteinExistence type="predicted"/>
<organism evidence="1 2">
    <name type="scientific">Brassica cretica</name>
    <name type="common">Mustard</name>
    <dbReference type="NCBI Taxonomy" id="69181"/>
    <lineage>
        <taxon>Eukaryota</taxon>
        <taxon>Viridiplantae</taxon>
        <taxon>Streptophyta</taxon>
        <taxon>Embryophyta</taxon>
        <taxon>Tracheophyta</taxon>
        <taxon>Spermatophyta</taxon>
        <taxon>Magnoliopsida</taxon>
        <taxon>eudicotyledons</taxon>
        <taxon>Gunneridae</taxon>
        <taxon>Pentapetalae</taxon>
        <taxon>rosids</taxon>
        <taxon>malvids</taxon>
        <taxon>Brassicales</taxon>
        <taxon>Brassicaceae</taxon>
        <taxon>Brassiceae</taxon>
        <taxon>Brassica</taxon>
    </lineage>
</organism>
<reference evidence="1" key="1">
    <citation type="submission" date="2019-12" db="EMBL/GenBank/DDBJ databases">
        <title>Genome sequencing and annotation of Brassica cretica.</title>
        <authorList>
            <person name="Studholme D.J."/>
            <person name="Sarris P."/>
        </authorList>
    </citation>
    <scope>NUCLEOTIDE SEQUENCE</scope>
    <source>
        <strain evidence="1">PFS-109/04</strain>
        <tissue evidence="1">Leaf</tissue>
    </source>
</reference>